<dbReference type="AlphaFoldDB" id="A0A812T968"/>
<accession>A0A812T968</accession>
<evidence type="ECO:0000313" key="5">
    <source>
        <dbReference type="Proteomes" id="UP000604046"/>
    </source>
</evidence>
<keyword evidence="2 3" id="KW-0040">ANK repeat</keyword>
<evidence type="ECO:0000256" key="3">
    <source>
        <dbReference type="PROSITE-ProRule" id="PRU00023"/>
    </source>
</evidence>
<evidence type="ECO:0000256" key="2">
    <source>
        <dbReference type="ARBA" id="ARBA00023043"/>
    </source>
</evidence>
<organism evidence="4 5">
    <name type="scientific">Symbiodinium natans</name>
    <dbReference type="NCBI Taxonomy" id="878477"/>
    <lineage>
        <taxon>Eukaryota</taxon>
        <taxon>Sar</taxon>
        <taxon>Alveolata</taxon>
        <taxon>Dinophyceae</taxon>
        <taxon>Suessiales</taxon>
        <taxon>Symbiodiniaceae</taxon>
        <taxon>Symbiodinium</taxon>
    </lineage>
</organism>
<dbReference type="PANTHER" id="PTHR24171:SF9">
    <property type="entry name" value="ANKYRIN REPEAT DOMAIN-CONTAINING PROTEIN 39"/>
    <property type="match status" value="1"/>
</dbReference>
<keyword evidence="5" id="KW-1185">Reference proteome</keyword>
<reference evidence="4" key="1">
    <citation type="submission" date="2021-02" db="EMBL/GenBank/DDBJ databases">
        <authorList>
            <person name="Dougan E. K."/>
            <person name="Rhodes N."/>
            <person name="Thang M."/>
            <person name="Chan C."/>
        </authorList>
    </citation>
    <scope>NUCLEOTIDE SEQUENCE</scope>
</reference>
<dbReference type="EMBL" id="CAJNDS010002525">
    <property type="protein sequence ID" value="CAE7512175.1"/>
    <property type="molecule type" value="Genomic_DNA"/>
</dbReference>
<name>A0A812T968_9DINO</name>
<dbReference type="InterPro" id="IPR002110">
    <property type="entry name" value="Ankyrin_rpt"/>
</dbReference>
<dbReference type="SMART" id="SM00248">
    <property type="entry name" value="ANK"/>
    <property type="match status" value="2"/>
</dbReference>
<dbReference type="Gene3D" id="1.25.40.20">
    <property type="entry name" value="Ankyrin repeat-containing domain"/>
    <property type="match status" value="1"/>
</dbReference>
<evidence type="ECO:0000313" key="4">
    <source>
        <dbReference type="EMBL" id="CAE7512175.1"/>
    </source>
</evidence>
<evidence type="ECO:0000256" key="1">
    <source>
        <dbReference type="ARBA" id="ARBA00022737"/>
    </source>
</evidence>
<protein>
    <submittedName>
        <fullName evidence="4">ANKRD39 protein</fullName>
    </submittedName>
</protein>
<dbReference type="SUPFAM" id="SSF48403">
    <property type="entry name" value="Ankyrin repeat"/>
    <property type="match status" value="1"/>
</dbReference>
<proteinExistence type="predicted"/>
<dbReference type="PANTHER" id="PTHR24171">
    <property type="entry name" value="ANKYRIN REPEAT DOMAIN-CONTAINING PROTEIN 39-RELATED"/>
    <property type="match status" value="1"/>
</dbReference>
<dbReference type="PROSITE" id="PS50297">
    <property type="entry name" value="ANK_REP_REGION"/>
    <property type="match status" value="1"/>
</dbReference>
<comment type="caution">
    <text evidence="4">The sequence shown here is derived from an EMBL/GenBank/DDBJ whole genome shotgun (WGS) entry which is preliminary data.</text>
</comment>
<dbReference type="PROSITE" id="PS50088">
    <property type="entry name" value="ANK_REPEAT"/>
    <property type="match status" value="1"/>
</dbReference>
<sequence length="175" mass="18503">MPVAARPDHPTAEGRGSAKTADISIKNLIGPNMELLNEEKMLVEENIVPGTTLTVVVVDQAAEDEKEAKECTFHIVTAAKRGKLGAVRHLLRSEPPGPIGMNTVGSGGWSALHAAAGNGHVEICRVLLAAKAEVDAISITFNETPLHVATFRAPYGRRVEVVKLLLEANASGEGQ</sequence>
<feature type="repeat" description="ANK" evidence="3">
    <location>
        <begin position="107"/>
        <end position="139"/>
    </location>
</feature>
<keyword evidence="1" id="KW-0677">Repeat</keyword>
<gene>
    <name evidence="4" type="primary">ANKRD39</name>
    <name evidence="4" type="ORF">SNAT2548_LOCUS28672</name>
</gene>
<dbReference type="InterPro" id="IPR036770">
    <property type="entry name" value="Ankyrin_rpt-contain_sf"/>
</dbReference>
<dbReference type="Pfam" id="PF12796">
    <property type="entry name" value="Ank_2"/>
    <property type="match status" value="1"/>
</dbReference>
<dbReference type="OrthoDB" id="539213at2759"/>
<dbReference type="Proteomes" id="UP000604046">
    <property type="component" value="Unassembled WGS sequence"/>
</dbReference>